<dbReference type="Pfam" id="PF21948">
    <property type="entry name" value="LplA-B_cat"/>
    <property type="match status" value="1"/>
</dbReference>
<name>A0A643BVS2_BALPH</name>
<comment type="caution">
    <text evidence="2">The sequence shown here is derived from an EMBL/GenBank/DDBJ whole genome shotgun (WGS) entry which is preliminary data.</text>
</comment>
<accession>A0A643BVS2</accession>
<dbReference type="GO" id="GO:0033819">
    <property type="term" value="F:lipoyl(octanoyl) transferase activity"/>
    <property type="evidence" value="ECO:0007669"/>
    <property type="project" value="TreeGrafter"/>
</dbReference>
<dbReference type="SUPFAM" id="SSF55681">
    <property type="entry name" value="Class II aaRS and biotin synthetases"/>
    <property type="match status" value="1"/>
</dbReference>
<organism evidence="2 3">
    <name type="scientific">Balaenoptera physalus</name>
    <name type="common">Fin whale</name>
    <name type="synonym">Balaena physalus</name>
    <dbReference type="NCBI Taxonomy" id="9770"/>
    <lineage>
        <taxon>Eukaryota</taxon>
        <taxon>Metazoa</taxon>
        <taxon>Chordata</taxon>
        <taxon>Craniata</taxon>
        <taxon>Vertebrata</taxon>
        <taxon>Euteleostomi</taxon>
        <taxon>Mammalia</taxon>
        <taxon>Eutheria</taxon>
        <taxon>Laurasiatheria</taxon>
        <taxon>Artiodactyla</taxon>
        <taxon>Whippomorpha</taxon>
        <taxon>Cetacea</taxon>
        <taxon>Mysticeti</taxon>
        <taxon>Balaenopteridae</taxon>
        <taxon>Balaenoptera</taxon>
    </lineage>
</organism>
<dbReference type="InterPro" id="IPR004143">
    <property type="entry name" value="BPL_LPL_catalytic"/>
</dbReference>
<gene>
    <name evidence="2" type="ORF">E2I00_001212</name>
</gene>
<evidence type="ECO:0000313" key="3">
    <source>
        <dbReference type="Proteomes" id="UP000437017"/>
    </source>
</evidence>
<reference evidence="2 3" key="1">
    <citation type="journal article" date="2019" name="PLoS ONE">
        <title>Genomic analyses reveal an absence of contemporary introgressive admixture between fin whales and blue whales, despite known hybrids.</title>
        <authorList>
            <person name="Westbury M.V."/>
            <person name="Petersen B."/>
            <person name="Lorenzen E.D."/>
        </authorList>
    </citation>
    <scope>NUCLEOTIDE SEQUENCE [LARGE SCALE GENOMIC DNA]</scope>
    <source>
        <strain evidence="2">FinWhale-01</strain>
    </source>
</reference>
<protein>
    <recommendedName>
        <fullName evidence="1">BPL/LPL catalytic domain-containing protein</fullName>
    </recommendedName>
</protein>
<dbReference type="InterPro" id="IPR045864">
    <property type="entry name" value="aa-tRNA-synth_II/BPL/LPL"/>
</dbReference>
<proteinExistence type="predicted"/>
<sequence length="121" mass="13613">VRCGRHITSHGLALNCSTDLAWFEHIVPCGLVGTGVTSLSKELQRHVTVDEVIPRFLEAFKETYKAHLRFPTGALPQGRKLSVRKRIVNTLAFPPPESLFLFMRSLFLINKQIVQGLVNEC</sequence>
<dbReference type="Gene3D" id="3.30.930.10">
    <property type="entry name" value="Bira Bifunctional Protein, Domain 2"/>
    <property type="match status" value="1"/>
</dbReference>
<evidence type="ECO:0000313" key="2">
    <source>
        <dbReference type="EMBL" id="KAB0392111.1"/>
    </source>
</evidence>
<dbReference type="EMBL" id="SGJD01004032">
    <property type="protein sequence ID" value="KAB0392111.1"/>
    <property type="molecule type" value="Genomic_DNA"/>
</dbReference>
<dbReference type="PANTHER" id="PTHR10993:SF7">
    <property type="entry name" value="LIPOYLTRANSFERASE 2, MITOCHONDRIAL-RELATED"/>
    <property type="match status" value="1"/>
</dbReference>
<keyword evidence="3" id="KW-1185">Reference proteome</keyword>
<feature type="non-terminal residue" evidence="2">
    <location>
        <position position="1"/>
    </location>
</feature>
<feature type="domain" description="BPL/LPL catalytic" evidence="1">
    <location>
        <begin position="1"/>
        <end position="68"/>
    </location>
</feature>
<dbReference type="PANTHER" id="PTHR10993">
    <property type="entry name" value="OCTANOYLTRANSFERASE"/>
    <property type="match status" value="1"/>
</dbReference>
<dbReference type="AlphaFoldDB" id="A0A643BVS2"/>
<evidence type="ECO:0000259" key="1">
    <source>
        <dbReference type="PROSITE" id="PS51733"/>
    </source>
</evidence>
<dbReference type="PROSITE" id="PS51733">
    <property type="entry name" value="BPL_LPL_CATALYTIC"/>
    <property type="match status" value="1"/>
</dbReference>
<dbReference type="OrthoDB" id="19908at2759"/>
<dbReference type="GO" id="GO:0009249">
    <property type="term" value="P:protein lipoylation"/>
    <property type="evidence" value="ECO:0007669"/>
    <property type="project" value="TreeGrafter"/>
</dbReference>
<dbReference type="Proteomes" id="UP000437017">
    <property type="component" value="Unassembled WGS sequence"/>
</dbReference>